<feature type="region of interest" description="Disordered" evidence="1">
    <location>
        <begin position="121"/>
        <end position="150"/>
    </location>
</feature>
<dbReference type="InterPro" id="IPR053780">
    <property type="entry name" value="Gp66-like"/>
</dbReference>
<protein>
    <submittedName>
        <fullName evidence="2">XF1762 family protein</fullName>
    </submittedName>
</protein>
<feature type="compositionally biased region" description="Basic and acidic residues" evidence="1">
    <location>
        <begin position="125"/>
        <end position="142"/>
    </location>
</feature>
<dbReference type="NCBIfam" id="NF045478">
    <property type="entry name" value="XF1762_fam"/>
    <property type="match status" value="1"/>
</dbReference>
<dbReference type="Proteomes" id="UP001550378">
    <property type="component" value="Unassembled WGS sequence"/>
</dbReference>
<proteinExistence type="predicted"/>
<accession>A0ABV2VYB5</accession>
<reference evidence="2 3" key="1">
    <citation type="submission" date="2024-06" db="EMBL/GenBank/DDBJ databases">
        <title>The Natural Products Discovery Center: Release of the First 8490 Sequenced Strains for Exploring Actinobacteria Biosynthetic Diversity.</title>
        <authorList>
            <person name="Kalkreuter E."/>
            <person name="Kautsar S.A."/>
            <person name="Yang D."/>
            <person name="Bader C.D."/>
            <person name="Teijaro C.N."/>
            <person name="Fluegel L."/>
            <person name="Davis C.M."/>
            <person name="Simpson J.R."/>
            <person name="Lauterbach L."/>
            <person name="Steele A.D."/>
            <person name="Gui C."/>
            <person name="Meng S."/>
            <person name="Li G."/>
            <person name="Viehrig K."/>
            <person name="Ye F."/>
            <person name="Su P."/>
            <person name="Kiefer A.F."/>
            <person name="Nichols A."/>
            <person name="Cepeda A.J."/>
            <person name="Yan W."/>
            <person name="Fan B."/>
            <person name="Jiang Y."/>
            <person name="Adhikari A."/>
            <person name="Zheng C.-J."/>
            <person name="Schuster L."/>
            <person name="Cowan T.M."/>
            <person name="Smanski M.J."/>
            <person name="Chevrette M.G."/>
            <person name="De Carvalho L.P.S."/>
            <person name="Shen B."/>
        </authorList>
    </citation>
    <scope>NUCLEOTIDE SEQUENCE [LARGE SCALE GENOMIC DNA]</scope>
    <source>
        <strain evidence="2 3">NPDC006337</strain>
    </source>
</reference>
<evidence type="ECO:0000313" key="2">
    <source>
        <dbReference type="EMBL" id="MEU0706280.1"/>
    </source>
</evidence>
<evidence type="ECO:0000313" key="3">
    <source>
        <dbReference type="Proteomes" id="UP001550378"/>
    </source>
</evidence>
<sequence length="150" mass="16671">MALHLVPIRFRDARDFVAMWHRHNPPPVGMVFAVGAADDDGVLRGVAIVGRPVARHLDDGRTLEVTRTATDGTRNANSLLYGAAWRAARALGYRRLITYTQGSETGASLRAAGWRVLAQRPARAGWDRPSRPREQRGTEHMPRTLWEAVP</sequence>
<gene>
    <name evidence="2" type="ORF">ABZ508_02725</name>
</gene>
<comment type="caution">
    <text evidence="2">The sequence shown here is derived from an EMBL/GenBank/DDBJ whole genome shotgun (WGS) entry which is preliminary data.</text>
</comment>
<name>A0ABV2VYB5_9ACTN</name>
<evidence type="ECO:0000256" key="1">
    <source>
        <dbReference type="SAM" id="MobiDB-lite"/>
    </source>
</evidence>
<keyword evidence="3" id="KW-1185">Reference proteome</keyword>
<organism evidence="2 3">
    <name type="scientific">Streptomyces lavendulocolor</name>
    <dbReference type="NCBI Taxonomy" id="67316"/>
    <lineage>
        <taxon>Bacteria</taxon>
        <taxon>Bacillati</taxon>
        <taxon>Actinomycetota</taxon>
        <taxon>Actinomycetes</taxon>
        <taxon>Kitasatosporales</taxon>
        <taxon>Streptomycetaceae</taxon>
        <taxon>Streptomyces</taxon>
    </lineage>
</organism>
<dbReference type="EMBL" id="JBEXZR010000002">
    <property type="protein sequence ID" value="MEU0706280.1"/>
    <property type="molecule type" value="Genomic_DNA"/>
</dbReference>
<dbReference type="RefSeq" id="WP_359658190.1">
    <property type="nucleotide sequence ID" value="NZ_JBEXZP010000290.1"/>
</dbReference>